<keyword evidence="6" id="KW-0206">Cytoskeleton</keyword>
<keyword evidence="5 7" id="KW-0009">Actin-binding</keyword>
<sequence>MATADIKDIIMPSSWNEYIGTVLSDSGHVSRSAIYGISDSRKWASSVGFDVTSDEVRSLVVGFTDPSRLWKDGVYLGGRKYTCTRSESSLIVGRESAEGNGCVIFRCCKCLVIGTHEGEAHPGGCYSVVTKLGEYLKEHGI</sequence>
<dbReference type="Pfam" id="PF00235">
    <property type="entry name" value="Profilin"/>
    <property type="match status" value="1"/>
</dbReference>
<evidence type="ECO:0000256" key="2">
    <source>
        <dbReference type="ARBA" id="ARBA00010058"/>
    </source>
</evidence>
<dbReference type="GO" id="GO:0005938">
    <property type="term" value="C:cell cortex"/>
    <property type="evidence" value="ECO:0007669"/>
    <property type="project" value="TreeGrafter"/>
</dbReference>
<name>A0A9D4BH86_DREPO</name>
<reference evidence="8" key="1">
    <citation type="journal article" date="2019" name="bioRxiv">
        <title>The Genome of the Zebra Mussel, Dreissena polymorpha: A Resource for Invasive Species Research.</title>
        <authorList>
            <person name="McCartney M.A."/>
            <person name="Auch B."/>
            <person name="Kono T."/>
            <person name="Mallez S."/>
            <person name="Zhang Y."/>
            <person name="Obille A."/>
            <person name="Becker A."/>
            <person name="Abrahante J.E."/>
            <person name="Garbe J."/>
            <person name="Badalamenti J.P."/>
            <person name="Herman A."/>
            <person name="Mangelson H."/>
            <person name="Liachko I."/>
            <person name="Sullivan S."/>
            <person name="Sone E.D."/>
            <person name="Koren S."/>
            <person name="Silverstein K.A.T."/>
            <person name="Beckman K.B."/>
            <person name="Gohl D.M."/>
        </authorList>
    </citation>
    <scope>NUCLEOTIDE SEQUENCE</scope>
    <source>
        <strain evidence="8">Duluth1</strain>
        <tissue evidence="8">Whole animal</tissue>
    </source>
</reference>
<evidence type="ECO:0000313" key="8">
    <source>
        <dbReference type="EMBL" id="KAH3694912.1"/>
    </source>
</evidence>
<dbReference type="Gene3D" id="3.30.450.30">
    <property type="entry name" value="Dynein light chain 2a, cytoplasmic"/>
    <property type="match status" value="1"/>
</dbReference>
<comment type="subcellular location">
    <subcellularLocation>
        <location evidence="1">Cytoplasm</location>
        <location evidence="1">Cytoskeleton</location>
    </subcellularLocation>
</comment>
<gene>
    <name evidence="8" type="ORF">DPMN_082355</name>
</gene>
<dbReference type="PRINTS" id="PR00392">
    <property type="entry name" value="PROFILIN"/>
</dbReference>
<dbReference type="PANTHER" id="PTHR11604:SF0">
    <property type="entry name" value="PROFILIN"/>
    <property type="match status" value="1"/>
</dbReference>
<organism evidence="8 9">
    <name type="scientific">Dreissena polymorpha</name>
    <name type="common">Zebra mussel</name>
    <name type="synonym">Mytilus polymorpha</name>
    <dbReference type="NCBI Taxonomy" id="45954"/>
    <lineage>
        <taxon>Eukaryota</taxon>
        <taxon>Metazoa</taxon>
        <taxon>Spiralia</taxon>
        <taxon>Lophotrochozoa</taxon>
        <taxon>Mollusca</taxon>
        <taxon>Bivalvia</taxon>
        <taxon>Autobranchia</taxon>
        <taxon>Heteroconchia</taxon>
        <taxon>Euheterodonta</taxon>
        <taxon>Imparidentia</taxon>
        <taxon>Neoheterodontei</taxon>
        <taxon>Myida</taxon>
        <taxon>Dreissenoidea</taxon>
        <taxon>Dreissenidae</taxon>
        <taxon>Dreissena</taxon>
    </lineage>
</organism>
<evidence type="ECO:0000256" key="6">
    <source>
        <dbReference type="ARBA" id="ARBA00023212"/>
    </source>
</evidence>
<dbReference type="InterPro" id="IPR048278">
    <property type="entry name" value="PFN"/>
</dbReference>
<dbReference type="GO" id="GO:0003785">
    <property type="term" value="F:actin monomer binding"/>
    <property type="evidence" value="ECO:0007669"/>
    <property type="project" value="TreeGrafter"/>
</dbReference>
<dbReference type="SUPFAM" id="SSF55770">
    <property type="entry name" value="Profilin (actin-binding protein)"/>
    <property type="match status" value="1"/>
</dbReference>
<dbReference type="EMBL" id="JAIWYP010000016">
    <property type="protein sequence ID" value="KAH3694912.1"/>
    <property type="molecule type" value="Genomic_DNA"/>
</dbReference>
<proteinExistence type="inferred from homology"/>
<dbReference type="InterPro" id="IPR005455">
    <property type="entry name" value="PFN_euk"/>
</dbReference>
<keyword evidence="9" id="KW-1185">Reference proteome</keyword>
<evidence type="ECO:0000256" key="7">
    <source>
        <dbReference type="RuleBase" id="RU003909"/>
    </source>
</evidence>
<protein>
    <recommendedName>
        <fullName evidence="7">Profilin</fullName>
    </recommendedName>
</protein>
<evidence type="ECO:0000256" key="3">
    <source>
        <dbReference type="ARBA" id="ARBA00011583"/>
    </source>
</evidence>
<evidence type="ECO:0000313" key="9">
    <source>
        <dbReference type="Proteomes" id="UP000828390"/>
    </source>
</evidence>
<comment type="subunit">
    <text evidence="3">Occurs in many kinds of cells as a complex with monomeric actin in a 1:1 ratio.</text>
</comment>
<evidence type="ECO:0000256" key="4">
    <source>
        <dbReference type="ARBA" id="ARBA00022490"/>
    </source>
</evidence>
<dbReference type="CDD" id="cd00148">
    <property type="entry name" value="PROF"/>
    <property type="match status" value="1"/>
</dbReference>
<reference evidence="8" key="2">
    <citation type="submission" date="2020-11" db="EMBL/GenBank/DDBJ databases">
        <authorList>
            <person name="McCartney M.A."/>
            <person name="Auch B."/>
            <person name="Kono T."/>
            <person name="Mallez S."/>
            <person name="Becker A."/>
            <person name="Gohl D.M."/>
            <person name="Silverstein K.A.T."/>
            <person name="Koren S."/>
            <person name="Bechman K.B."/>
            <person name="Herman A."/>
            <person name="Abrahante J.E."/>
            <person name="Garbe J."/>
        </authorList>
    </citation>
    <scope>NUCLEOTIDE SEQUENCE</scope>
    <source>
        <strain evidence="8">Duluth1</strain>
        <tissue evidence="8">Whole animal</tissue>
    </source>
</reference>
<dbReference type="GO" id="GO:0005856">
    <property type="term" value="C:cytoskeleton"/>
    <property type="evidence" value="ECO:0007669"/>
    <property type="project" value="UniProtKB-SubCell"/>
</dbReference>
<dbReference type="PANTHER" id="PTHR11604">
    <property type="entry name" value="PROFILIN"/>
    <property type="match status" value="1"/>
</dbReference>
<dbReference type="AlphaFoldDB" id="A0A9D4BH86"/>
<evidence type="ECO:0000256" key="1">
    <source>
        <dbReference type="ARBA" id="ARBA00004245"/>
    </source>
</evidence>
<evidence type="ECO:0000256" key="5">
    <source>
        <dbReference type="ARBA" id="ARBA00023203"/>
    </source>
</evidence>
<keyword evidence="4" id="KW-0963">Cytoplasm</keyword>
<dbReference type="InterPro" id="IPR036140">
    <property type="entry name" value="PFN_sf"/>
</dbReference>
<dbReference type="SMART" id="SM00392">
    <property type="entry name" value="PROF"/>
    <property type="match status" value="1"/>
</dbReference>
<accession>A0A9D4BH86</accession>
<comment type="similarity">
    <text evidence="2 7">Belongs to the profilin family.</text>
</comment>
<dbReference type="Proteomes" id="UP000828390">
    <property type="component" value="Unassembled WGS sequence"/>
</dbReference>
<comment type="caution">
    <text evidence="8">The sequence shown here is derived from an EMBL/GenBank/DDBJ whole genome shotgun (WGS) entry which is preliminary data.</text>
</comment>